<evidence type="ECO:0000313" key="13">
    <source>
        <dbReference type="EMBL" id="OKP08612.1"/>
    </source>
</evidence>
<keyword evidence="14" id="KW-1185">Reference proteome</keyword>
<evidence type="ECO:0000256" key="8">
    <source>
        <dbReference type="ARBA" id="ARBA00049740"/>
    </source>
</evidence>
<evidence type="ECO:0000256" key="6">
    <source>
        <dbReference type="ARBA" id="ARBA00022989"/>
    </source>
</evidence>
<dbReference type="GO" id="GO:0016887">
    <property type="term" value="F:ATP hydrolysis activity"/>
    <property type="evidence" value="ECO:0007669"/>
    <property type="project" value="InterPro"/>
</dbReference>
<dbReference type="AlphaFoldDB" id="A0A1Q5U817"/>
<dbReference type="GO" id="GO:0090374">
    <property type="term" value="P:oligopeptide export from mitochondrion"/>
    <property type="evidence" value="ECO:0007669"/>
    <property type="project" value="TreeGrafter"/>
</dbReference>
<sequence>MRGLRLPAWASGVSPRPALRSQSAVLRDSLPLASRSFSQIGESNGANRLYTTASGTLRDRVGSSVRPAEVPLLLRQHNSQYTSSTSQIVSQIRSLSSSPHLYQAKPPSPSSPPSNSSQANTHPVPEKDGEDAEDKGFELSERAAQAAQVNLRAKLAKDGTSGKKSGFAEIWRLFKIARPEAKALGFAFFFLLVSSSITMSIPFSIGRIMDGATKSEEEGGGKLFGLSIPMFYTALGGILLVGAAANYGRIIILRIVGERIVARLRSKLFRQTFVQDAEFFDANRVGDLISRLSSDTIIVGKSITQNLSDGLRAGVSGVAGFTLMAYTSLKLSSILALLLPPIGLGALFYGRSIRNLSRKIQKNLGTLTKIAEERLGNVKTSQSFAGEILEVNRYNTQVRKIFDLGKKESLISATFFSSTGLMGNMTILSLLYVGGGMVQSGAISIGELTSFLMYTAYAGSSMFGLSSFYSELMKGVGAASRLFELQDRQPTIHPTKGIKVESARGPIRFENVSFSYPTRPAVKIFKDLNFEIPQGTNVAIVGPSGGGKSTIGSILLRFYSPTGGRVLINGNDIKDMNAKSLRRKIGVVAQEPVLFSGTIAENISYGRPHATRSEIVAAARKANCQFISDFPDGLDTHVGARGAQLSGGQKQRIAIARALIKEPDILILDEATSALDAESETLVNSALAALLRGNNTTISIAHRLSTIKRSDTIIVLGPDGTVAEQGSYEELSSRPGGAFTKLMEWQMSGGDQVPAPATRAVPPEELYKLEPEVEEQELEEEEEVEESKSQKKE</sequence>
<dbReference type="InterPro" id="IPR003593">
    <property type="entry name" value="AAA+_ATPase"/>
</dbReference>
<feature type="transmembrane region" description="Helical" evidence="10">
    <location>
        <begin position="223"/>
        <end position="245"/>
    </location>
</feature>
<dbReference type="PROSITE" id="PS50929">
    <property type="entry name" value="ABC_TM1F"/>
    <property type="match status" value="1"/>
</dbReference>
<keyword evidence="3 10" id="KW-0812">Transmembrane</keyword>
<dbReference type="InterPro" id="IPR036640">
    <property type="entry name" value="ABC1_TM_sf"/>
</dbReference>
<evidence type="ECO:0000259" key="11">
    <source>
        <dbReference type="PROSITE" id="PS50893"/>
    </source>
</evidence>
<feature type="transmembrane region" description="Helical" evidence="10">
    <location>
        <begin position="183"/>
        <end position="203"/>
    </location>
</feature>
<dbReference type="InterPro" id="IPR017871">
    <property type="entry name" value="ABC_transporter-like_CS"/>
</dbReference>
<reference evidence="13 14" key="1">
    <citation type="submission" date="2016-10" db="EMBL/GenBank/DDBJ databases">
        <title>Genome sequence of the ascomycete fungus Penicillium subrubescens.</title>
        <authorList>
            <person name="De Vries R.P."/>
            <person name="Peng M."/>
            <person name="Dilokpimol A."/>
            <person name="Hilden K."/>
            <person name="Makela M.R."/>
            <person name="Grigoriev I."/>
            <person name="Riley R."/>
            <person name="Granchi Z."/>
        </authorList>
    </citation>
    <scope>NUCLEOTIDE SEQUENCE [LARGE SCALE GENOMIC DNA]</scope>
    <source>
        <strain evidence="13 14">CBS 132785</strain>
    </source>
</reference>
<dbReference type="Pfam" id="PF00664">
    <property type="entry name" value="ABC_membrane"/>
    <property type="match status" value="1"/>
</dbReference>
<feature type="region of interest" description="Disordered" evidence="9">
    <location>
        <begin position="98"/>
        <end position="135"/>
    </location>
</feature>
<dbReference type="OrthoDB" id="6500128at2759"/>
<keyword evidence="6 10" id="KW-1133">Transmembrane helix</keyword>
<dbReference type="FunFam" id="1.20.1560.10:FF:000095">
    <property type="entry name" value="ABC multidrug transporter Mdr2"/>
    <property type="match status" value="1"/>
</dbReference>
<dbReference type="SUPFAM" id="SSF90123">
    <property type="entry name" value="ABC transporter transmembrane region"/>
    <property type="match status" value="1"/>
</dbReference>
<evidence type="ECO:0000256" key="2">
    <source>
        <dbReference type="ARBA" id="ARBA00005580"/>
    </source>
</evidence>
<dbReference type="CDD" id="cd18573">
    <property type="entry name" value="ABC_6TM_ABCB10_like"/>
    <property type="match status" value="1"/>
</dbReference>
<dbReference type="GO" id="GO:0005524">
    <property type="term" value="F:ATP binding"/>
    <property type="evidence" value="ECO:0007669"/>
    <property type="project" value="UniProtKB-KW"/>
</dbReference>
<keyword evidence="7 10" id="KW-0472">Membrane</keyword>
<dbReference type="CDD" id="cd03249">
    <property type="entry name" value="ABC_MTABC3_MDL1_MDL2"/>
    <property type="match status" value="1"/>
</dbReference>
<dbReference type="SMART" id="SM00382">
    <property type="entry name" value="AAA"/>
    <property type="match status" value="1"/>
</dbReference>
<dbReference type="PROSITE" id="PS00211">
    <property type="entry name" value="ABC_TRANSPORTER_1"/>
    <property type="match status" value="1"/>
</dbReference>
<dbReference type="EMBL" id="MNBE01000567">
    <property type="protein sequence ID" value="OKP08612.1"/>
    <property type="molecule type" value="Genomic_DNA"/>
</dbReference>
<comment type="caution">
    <text evidence="13">The sequence shown here is derived from an EMBL/GenBank/DDBJ whole genome shotgun (WGS) entry which is preliminary data.</text>
</comment>
<evidence type="ECO:0000256" key="9">
    <source>
        <dbReference type="SAM" id="MobiDB-lite"/>
    </source>
</evidence>
<evidence type="ECO:0000259" key="12">
    <source>
        <dbReference type="PROSITE" id="PS50929"/>
    </source>
</evidence>
<dbReference type="GO" id="GO:0015421">
    <property type="term" value="F:ABC-type oligopeptide transporter activity"/>
    <property type="evidence" value="ECO:0007669"/>
    <property type="project" value="TreeGrafter"/>
</dbReference>
<dbReference type="Proteomes" id="UP000186955">
    <property type="component" value="Unassembled WGS sequence"/>
</dbReference>
<dbReference type="Pfam" id="PF00005">
    <property type="entry name" value="ABC_tran"/>
    <property type="match status" value="1"/>
</dbReference>
<comment type="subcellular location">
    <subcellularLocation>
        <location evidence="1">Membrane</location>
        <topology evidence="1">Multi-pass membrane protein</topology>
    </subcellularLocation>
</comment>
<evidence type="ECO:0000256" key="4">
    <source>
        <dbReference type="ARBA" id="ARBA00022741"/>
    </source>
</evidence>
<dbReference type="InterPro" id="IPR003439">
    <property type="entry name" value="ABC_transporter-like_ATP-bd"/>
</dbReference>
<evidence type="ECO:0000313" key="14">
    <source>
        <dbReference type="Proteomes" id="UP000186955"/>
    </source>
</evidence>
<organism evidence="13 14">
    <name type="scientific">Penicillium subrubescens</name>
    <dbReference type="NCBI Taxonomy" id="1316194"/>
    <lineage>
        <taxon>Eukaryota</taxon>
        <taxon>Fungi</taxon>
        <taxon>Dikarya</taxon>
        <taxon>Ascomycota</taxon>
        <taxon>Pezizomycotina</taxon>
        <taxon>Eurotiomycetes</taxon>
        <taxon>Eurotiomycetidae</taxon>
        <taxon>Eurotiales</taxon>
        <taxon>Aspergillaceae</taxon>
        <taxon>Penicillium</taxon>
    </lineage>
</organism>
<dbReference type="GO" id="GO:0005743">
    <property type="term" value="C:mitochondrial inner membrane"/>
    <property type="evidence" value="ECO:0007669"/>
    <property type="project" value="TreeGrafter"/>
</dbReference>
<proteinExistence type="inferred from homology"/>
<keyword evidence="5" id="KW-0067">ATP-binding</keyword>
<dbReference type="STRING" id="1316194.A0A1Q5U817"/>
<dbReference type="InterPro" id="IPR011527">
    <property type="entry name" value="ABC1_TM_dom"/>
</dbReference>
<dbReference type="InterPro" id="IPR039421">
    <property type="entry name" value="Type_1_exporter"/>
</dbReference>
<evidence type="ECO:0000256" key="3">
    <source>
        <dbReference type="ARBA" id="ARBA00022692"/>
    </source>
</evidence>
<feature type="transmembrane region" description="Helical" evidence="10">
    <location>
        <begin position="451"/>
        <end position="472"/>
    </location>
</feature>
<protein>
    <recommendedName>
        <fullName evidence="8">ABC multidrug transporter MDR2</fullName>
    </recommendedName>
</protein>
<name>A0A1Q5U817_9EURO</name>
<evidence type="ECO:0000256" key="1">
    <source>
        <dbReference type="ARBA" id="ARBA00004141"/>
    </source>
</evidence>
<evidence type="ECO:0000256" key="7">
    <source>
        <dbReference type="ARBA" id="ARBA00023136"/>
    </source>
</evidence>
<dbReference type="SUPFAM" id="SSF52540">
    <property type="entry name" value="P-loop containing nucleoside triphosphate hydrolases"/>
    <property type="match status" value="1"/>
</dbReference>
<feature type="domain" description="ABC transmembrane type-1" evidence="12">
    <location>
        <begin position="186"/>
        <end position="474"/>
    </location>
</feature>
<dbReference type="PANTHER" id="PTHR43394:SF1">
    <property type="entry name" value="ATP-BINDING CASSETTE SUB-FAMILY B MEMBER 10, MITOCHONDRIAL"/>
    <property type="match status" value="1"/>
</dbReference>
<gene>
    <name evidence="13" type="ORF">PENSUB_5599</name>
</gene>
<keyword evidence="4" id="KW-0547">Nucleotide-binding</keyword>
<accession>A0A1Q5U817</accession>
<feature type="domain" description="ABC transporter" evidence="11">
    <location>
        <begin position="507"/>
        <end position="744"/>
    </location>
</feature>
<evidence type="ECO:0000256" key="10">
    <source>
        <dbReference type="SAM" id="Phobius"/>
    </source>
</evidence>
<dbReference type="PANTHER" id="PTHR43394">
    <property type="entry name" value="ATP-DEPENDENT PERMEASE MDL1, MITOCHONDRIAL"/>
    <property type="match status" value="1"/>
</dbReference>
<feature type="compositionally biased region" description="Acidic residues" evidence="9">
    <location>
        <begin position="772"/>
        <end position="785"/>
    </location>
</feature>
<feature type="region of interest" description="Disordered" evidence="9">
    <location>
        <begin position="749"/>
        <end position="793"/>
    </location>
</feature>
<dbReference type="FunFam" id="3.40.50.300:FF:000218">
    <property type="entry name" value="Multidrug ABC transporter ATP-binding protein"/>
    <property type="match status" value="1"/>
</dbReference>
<feature type="transmembrane region" description="Helical" evidence="10">
    <location>
        <begin position="333"/>
        <end position="350"/>
    </location>
</feature>
<dbReference type="InterPro" id="IPR027417">
    <property type="entry name" value="P-loop_NTPase"/>
</dbReference>
<feature type="transmembrane region" description="Helical" evidence="10">
    <location>
        <begin position="409"/>
        <end position="431"/>
    </location>
</feature>
<dbReference type="PROSITE" id="PS50893">
    <property type="entry name" value="ABC_TRANSPORTER_2"/>
    <property type="match status" value="1"/>
</dbReference>
<dbReference type="Gene3D" id="1.20.1560.10">
    <property type="entry name" value="ABC transporter type 1, transmembrane domain"/>
    <property type="match status" value="1"/>
</dbReference>
<dbReference type="Gene3D" id="3.40.50.300">
    <property type="entry name" value="P-loop containing nucleotide triphosphate hydrolases"/>
    <property type="match status" value="1"/>
</dbReference>
<comment type="similarity">
    <text evidence="2">Belongs to the ABC transporter superfamily. ABCB family. Mitochondrial peptide exporter (TC 3.A.1.212) subfamily.</text>
</comment>
<evidence type="ECO:0000256" key="5">
    <source>
        <dbReference type="ARBA" id="ARBA00022840"/>
    </source>
</evidence>